<keyword evidence="2" id="KW-0808">Transferase</keyword>
<dbReference type="InterPro" id="IPR016181">
    <property type="entry name" value="Acyl_CoA_acyltransferase"/>
</dbReference>
<dbReference type="InterPro" id="IPR000182">
    <property type="entry name" value="GNAT_dom"/>
</dbReference>
<dbReference type="Proteomes" id="UP000321571">
    <property type="component" value="Unassembled WGS sequence"/>
</dbReference>
<dbReference type="AlphaFoldDB" id="A0A5C8NG24"/>
<comment type="caution">
    <text evidence="2">The sequence shown here is derived from an EMBL/GenBank/DDBJ whole genome shotgun (WGS) entry which is preliminary data.</text>
</comment>
<evidence type="ECO:0000313" key="2">
    <source>
        <dbReference type="EMBL" id="TXL57498.1"/>
    </source>
</evidence>
<name>A0A5C8NG24_9ACTN</name>
<proteinExistence type="predicted"/>
<dbReference type="CDD" id="cd04301">
    <property type="entry name" value="NAT_SF"/>
    <property type="match status" value="1"/>
</dbReference>
<dbReference type="OrthoDB" id="572496at2"/>
<dbReference type="EMBL" id="VDUX01000007">
    <property type="protein sequence ID" value="TXL57498.1"/>
    <property type="molecule type" value="Genomic_DNA"/>
</dbReference>
<dbReference type="SUPFAM" id="SSF55729">
    <property type="entry name" value="Acyl-CoA N-acyltransferases (Nat)"/>
    <property type="match status" value="1"/>
</dbReference>
<dbReference type="Gene3D" id="3.40.630.30">
    <property type="match status" value="1"/>
</dbReference>
<gene>
    <name evidence="2" type="ORF">FHP06_14080</name>
</gene>
<dbReference type="GO" id="GO:0016747">
    <property type="term" value="F:acyltransferase activity, transferring groups other than amino-acyl groups"/>
    <property type="evidence" value="ECO:0007669"/>
    <property type="project" value="InterPro"/>
</dbReference>
<accession>A0A5C8NG24</accession>
<evidence type="ECO:0000313" key="3">
    <source>
        <dbReference type="Proteomes" id="UP000321571"/>
    </source>
</evidence>
<protein>
    <submittedName>
        <fullName evidence="2">GNAT family N-acetyltransferase</fullName>
    </submittedName>
</protein>
<organism evidence="2 3">
    <name type="scientific">Aeromicrobium terrae</name>
    <dbReference type="NCBI Taxonomy" id="2498846"/>
    <lineage>
        <taxon>Bacteria</taxon>
        <taxon>Bacillati</taxon>
        <taxon>Actinomycetota</taxon>
        <taxon>Actinomycetes</taxon>
        <taxon>Propionibacteriales</taxon>
        <taxon>Nocardioidaceae</taxon>
        <taxon>Aeromicrobium</taxon>
    </lineage>
</organism>
<dbReference type="PROSITE" id="PS51186">
    <property type="entry name" value="GNAT"/>
    <property type="match status" value="1"/>
</dbReference>
<feature type="domain" description="N-acetyltransferase" evidence="1">
    <location>
        <begin position="17"/>
        <end position="164"/>
    </location>
</feature>
<sequence length="170" mass="17861">MSPAALTTVSQPARVDVCVRLMRAEDLDRVADLYCEAATEDIHDRFFTIGRHIVETHLADLASVDGPRCLVAVGHDDQIVGVVEMASVGDHAEEVALLVASSLHHHGVGTTLLAAAVEDARARGVCLLVAEVLASNHLMLDVFANAGATLARDGGEVTVTLPITQGDVHA</sequence>
<reference evidence="2 3" key="1">
    <citation type="submission" date="2019-06" db="EMBL/GenBank/DDBJ databases">
        <title>Aeromicrobium sp. nov., isolated from a maize field.</title>
        <authorList>
            <person name="Lin S.-Y."/>
            <person name="Tsai C.-F."/>
            <person name="Young C.-C."/>
        </authorList>
    </citation>
    <scope>NUCLEOTIDE SEQUENCE [LARGE SCALE GENOMIC DNA]</scope>
    <source>
        <strain evidence="2 3">CC-CFT486</strain>
    </source>
</reference>
<evidence type="ECO:0000259" key="1">
    <source>
        <dbReference type="PROSITE" id="PS51186"/>
    </source>
</evidence>
<keyword evidence="3" id="KW-1185">Reference proteome</keyword>
<dbReference type="Pfam" id="PF00583">
    <property type="entry name" value="Acetyltransf_1"/>
    <property type="match status" value="1"/>
</dbReference>